<dbReference type="AlphaFoldDB" id="A0A6J4J793"/>
<dbReference type="CDD" id="cd00838">
    <property type="entry name" value="MPP_superfamily"/>
    <property type="match status" value="1"/>
</dbReference>
<dbReference type="InterPro" id="IPR050126">
    <property type="entry name" value="Ap4A_hydrolase"/>
</dbReference>
<dbReference type="SUPFAM" id="SSF56300">
    <property type="entry name" value="Metallo-dependent phosphatases"/>
    <property type="match status" value="1"/>
</dbReference>
<dbReference type="Pfam" id="PF12850">
    <property type="entry name" value="Metallophos_2"/>
    <property type="match status" value="1"/>
</dbReference>
<feature type="region of interest" description="Disordered" evidence="2">
    <location>
        <begin position="228"/>
        <end position="261"/>
    </location>
</feature>
<evidence type="ECO:0000256" key="1">
    <source>
        <dbReference type="ARBA" id="ARBA00008950"/>
    </source>
</evidence>
<evidence type="ECO:0000256" key="2">
    <source>
        <dbReference type="SAM" id="MobiDB-lite"/>
    </source>
</evidence>
<evidence type="ECO:0000259" key="3">
    <source>
        <dbReference type="Pfam" id="PF12850"/>
    </source>
</evidence>
<reference evidence="4" key="1">
    <citation type="submission" date="2020-02" db="EMBL/GenBank/DDBJ databases">
        <authorList>
            <person name="Meier V. D."/>
        </authorList>
    </citation>
    <scope>NUCLEOTIDE SEQUENCE</scope>
    <source>
        <strain evidence="4">AVDCRST_MAG77</strain>
    </source>
</reference>
<dbReference type="GO" id="GO:0005737">
    <property type="term" value="C:cytoplasm"/>
    <property type="evidence" value="ECO:0007669"/>
    <property type="project" value="TreeGrafter"/>
</dbReference>
<dbReference type="Gene3D" id="3.60.21.10">
    <property type="match status" value="1"/>
</dbReference>
<name>A0A6J4J793_9CHLR</name>
<dbReference type="InterPro" id="IPR024654">
    <property type="entry name" value="Calcineurin-like_PHP_lpxH"/>
</dbReference>
<proteinExistence type="inferred from homology"/>
<dbReference type="PANTHER" id="PTHR42850">
    <property type="entry name" value="METALLOPHOSPHOESTERASE"/>
    <property type="match status" value="1"/>
</dbReference>
<feature type="domain" description="Calcineurin-like phosphoesterase" evidence="3">
    <location>
        <begin position="1"/>
        <end position="184"/>
    </location>
</feature>
<sequence>MRLAMFSDIHGNSIALDAVLADVQAVGGVDGFLVLGDLAAGGYDPSGAVERLRALPDAQFVRGNTEAVLASGEPAGMAPMFGWAHKRLAADGHMEWIAALPLEVRVSLPDGAHVLGNHAAPGTDGTDGRALVPAQTEAEVRELLAGCGADLVCVGHSHWPMDRTVDGVRILNTGSVSNPWAPDLRACWTLLDADAQGHRVEQRRVAYDLDAVLDALHRSGNPAADALAGHFRGERTPPGNVPDREAGLCSNVDPAASTTGG</sequence>
<dbReference type="InterPro" id="IPR011152">
    <property type="entry name" value="Pesterase_MJ0912"/>
</dbReference>
<dbReference type="EMBL" id="CADCTC010000172">
    <property type="protein sequence ID" value="CAA9269715.1"/>
    <property type="molecule type" value="Genomic_DNA"/>
</dbReference>
<dbReference type="InterPro" id="IPR029052">
    <property type="entry name" value="Metallo-depent_PP-like"/>
</dbReference>
<accession>A0A6J4J793</accession>
<gene>
    <name evidence="4" type="ORF">AVDCRST_MAG77-3135</name>
</gene>
<comment type="similarity">
    <text evidence="1">Belongs to the metallophosphoesterase superfamily. YfcE family.</text>
</comment>
<protein>
    <recommendedName>
        <fullName evidence="3">Calcineurin-like phosphoesterase domain-containing protein</fullName>
    </recommendedName>
</protein>
<dbReference type="PIRSF" id="PIRSF000883">
    <property type="entry name" value="Pesterase_MJ0912"/>
    <property type="match status" value="1"/>
</dbReference>
<dbReference type="GO" id="GO:0016791">
    <property type="term" value="F:phosphatase activity"/>
    <property type="evidence" value="ECO:0007669"/>
    <property type="project" value="TreeGrafter"/>
</dbReference>
<dbReference type="PANTHER" id="PTHR42850:SF2">
    <property type="entry name" value="BLL5683 PROTEIN"/>
    <property type="match status" value="1"/>
</dbReference>
<organism evidence="4">
    <name type="scientific">uncultured Chloroflexota bacterium</name>
    <dbReference type="NCBI Taxonomy" id="166587"/>
    <lineage>
        <taxon>Bacteria</taxon>
        <taxon>Bacillati</taxon>
        <taxon>Chloroflexota</taxon>
        <taxon>environmental samples</taxon>
    </lineage>
</organism>
<evidence type="ECO:0000313" key="4">
    <source>
        <dbReference type="EMBL" id="CAA9269715.1"/>
    </source>
</evidence>